<dbReference type="SUPFAM" id="SSF57850">
    <property type="entry name" value="RING/U-box"/>
    <property type="match status" value="1"/>
</dbReference>
<dbReference type="Gene3D" id="3.30.40.10">
    <property type="entry name" value="Zinc/RING finger domain, C3HC4 (zinc finger)"/>
    <property type="match status" value="1"/>
</dbReference>
<keyword evidence="2 4" id="KW-0863">Zinc-finger</keyword>
<dbReference type="GeneID" id="120323331"/>
<dbReference type="InterPro" id="IPR013083">
    <property type="entry name" value="Znf_RING/FYVE/PHD"/>
</dbReference>
<dbReference type="Proteomes" id="UP000504627">
    <property type="component" value="Unplaced"/>
</dbReference>
<evidence type="ECO:0000256" key="2">
    <source>
        <dbReference type="ARBA" id="ARBA00022771"/>
    </source>
</evidence>
<evidence type="ECO:0000256" key="3">
    <source>
        <dbReference type="ARBA" id="ARBA00022833"/>
    </source>
</evidence>
<feature type="compositionally biased region" description="Basic residues" evidence="5">
    <location>
        <begin position="326"/>
        <end position="355"/>
    </location>
</feature>
<feature type="domain" description="RING-type" evidence="6">
    <location>
        <begin position="26"/>
        <end position="64"/>
    </location>
</feature>
<accession>A0A7R5KIY7</accession>
<dbReference type="InterPro" id="IPR001841">
    <property type="entry name" value="Znf_RING"/>
</dbReference>
<keyword evidence="7" id="KW-1185">Reference proteome</keyword>
<evidence type="ECO:0000256" key="1">
    <source>
        <dbReference type="ARBA" id="ARBA00022723"/>
    </source>
</evidence>
<evidence type="ECO:0000313" key="8">
    <source>
        <dbReference type="RefSeq" id="XP_039237623.1"/>
    </source>
</evidence>
<evidence type="ECO:0000256" key="4">
    <source>
        <dbReference type="PROSITE-ProRule" id="PRU00175"/>
    </source>
</evidence>
<organism evidence="7 8">
    <name type="scientific">Pipra filicauda</name>
    <name type="common">Wire-tailed manakin</name>
    <dbReference type="NCBI Taxonomy" id="649802"/>
    <lineage>
        <taxon>Eukaryota</taxon>
        <taxon>Metazoa</taxon>
        <taxon>Chordata</taxon>
        <taxon>Craniata</taxon>
        <taxon>Vertebrata</taxon>
        <taxon>Euteleostomi</taxon>
        <taxon>Archelosauria</taxon>
        <taxon>Archosauria</taxon>
        <taxon>Dinosauria</taxon>
        <taxon>Saurischia</taxon>
        <taxon>Theropoda</taxon>
        <taxon>Coelurosauria</taxon>
        <taxon>Aves</taxon>
        <taxon>Neognathae</taxon>
        <taxon>Neoaves</taxon>
        <taxon>Telluraves</taxon>
        <taxon>Australaves</taxon>
        <taxon>Passeriformes</taxon>
        <taxon>Pipridae</taxon>
        <taxon>Pipra</taxon>
    </lineage>
</organism>
<dbReference type="InterPro" id="IPR017907">
    <property type="entry name" value="Znf_RING_CS"/>
</dbReference>
<keyword evidence="3" id="KW-0862">Zinc</keyword>
<name>A0A7R5KIY7_9PASS</name>
<feature type="compositionally biased region" description="Low complexity" evidence="5">
    <location>
        <begin position="227"/>
        <end position="262"/>
    </location>
</feature>
<protein>
    <submittedName>
        <fullName evidence="8">Uncharacterized protein LOC120323331</fullName>
    </submittedName>
</protein>
<dbReference type="RefSeq" id="XP_039237623.1">
    <property type="nucleotide sequence ID" value="XM_039381689.1"/>
</dbReference>
<evidence type="ECO:0000313" key="7">
    <source>
        <dbReference type="Proteomes" id="UP000504627"/>
    </source>
</evidence>
<proteinExistence type="predicted"/>
<sequence>MGPAPSRALPDPPRRASRATQTEWNCPVCHRVSCDSLAVPCGHAFCLGCLLRGTAADPACPRCRSPVIAARFSVLGDADFLQCILSPPGRSPGARRAQFRLVETCPWPRCPRSPPAPAGPTRALPAELWAELLHGQEHLLDPVRPWLRHSLEAIHGPRWWEAREVESIALSALCIYGPDRDALAQILQNYLGEYTAPLVHGLVHVTLSQCGEAWQLHCSQPARDRGGSSVSSSSRSSSPGGTPTASPGGTPTHSPGGTPRPSQADTCDPVGSGPEDQLSTSEAPPGSPSHPPCVPVPAEQEQPQDVAQEPTEAPGPSTPDQDRGHEHRQHRHPRKRRARDRHGSLRPRRRKKRRK</sequence>
<dbReference type="PROSITE" id="PS50089">
    <property type="entry name" value="ZF_RING_2"/>
    <property type="match status" value="1"/>
</dbReference>
<dbReference type="InParanoid" id="A0A7R5KIY7"/>
<keyword evidence="1" id="KW-0479">Metal-binding</keyword>
<evidence type="ECO:0000256" key="5">
    <source>
        <dbReference type="SAM" id="MobiDB-lite"/>
    </source>
</evidence>
<reference evidence="8" key="1">
    <citation type="submission" date="2025-08" db="UniProtKB">
        <authorList>
            <consortium name="RefSeq"/>
        </authorList>
    </citation>
    <scope>IDENTIFICATION</scope>
    <source>
        <tissue evidence="8">Muscle</tissue>
    </source>
</reference>
<dbReference type="AlphaFoldDB" id="A0A7R5KIY7"/>
<dbReference type="GO" id="GO:0008270">
    <property type="term" value="F:zinc ion binding"/>
    <property type="evidence" value="ECO:0007669"/>
    <property type="project" value="UniProtKB-KW"/>
</dbReference>
<gene>
    <name evidence="8" type="primary">LOC120323331</name>
</gene>
<dbReference type="SMART" id="SM00184">
    <property type="entry name" value="RING"/>
    <property type="match status" value="1"/>
</dbReference>
<dbReference type="PROSITE" id="PS00518">
    <property type="entry name" value="ZF_RING_1"/>
    <property type="match status" value="1"/>
</dbReference>
<feature type="region of interest" description="Disordered" evidence="5">
    <location>
        <begin position="220"/>
        <end position="355"/>
    </location>
</feature>
<evidence type="ECO:0000259" key="6">
    <source>
        <dbReference type="PROSITE" id="PS50089"/>
    </source>
</evidence>
<feature type="compositionally biased region" description="Pro residues" evidence="5">
    <location>
        <begin position="285"/>
        <end position="295"/>
    </location>
</feature>